<dbReference type="PANTHER" id="PTHR44942:SF4">
    <property type="entry name" value="METHYLTRANSFERASE TYPE 11 DOMAIN-CONTAINING PROTEIN"/>
    <property type="match status" value="1"/>
</dbReference>
<proteinExistence type="inferred from homology"/>
<dbReference type="CDD" id="cd02440">
    <property type="entry name" value="AdoMet_MTases"/>
    <property type="match status" value="1"/>
</dbReference>
<accession>A0ABW3UX73</accession>
<dbReference type="InterPro" id="IPR051052">
    <property type="entry name" value="Diverse_substrate_MTase"/>
</dbReference>
<dbReference type="PANTHER" id="PTHR44942">
    <property type="entry name" value="METHYLTRANSF_11 DOMAIN-CONTAINING PROTEIN"/>
    <property type="match status" value="1"/>
</dbReference>
<organism evidence="5 6">
    <name type="scientific">Paenibacillus vulneris</name>
    <dbReference type="NCBI Taxonomy" id="1133364"/>
    <lineage>
        <taxon>Bacteria</taxon>
        <taxon>Bacillati</taxon>
        <taxon>Bacillota</taxon>
        <taxon>Bacilli</taxon>
        <taxon>Bacillales</taxon>
        <taxon>Paenibacillaceae</taxon>
        <taxon>Paenibacillus</taxon>
    </lineage>
</organism>
<comment type="caution">
    <text evidence="5">The sequence shown here is derived from an EMBL/GenBank/DDBJ whole genome shotgun (WGS) entry which is preliminary data.</text>
</comment>
<dbReference type="EC" id="2.1.1.-" evidence="5"/>
<dbReference type="Pfam" id="PF08241">
    <property type="entry name" value="Methyltransf_11"/>
    <property type="match status" value="1"/>
</dbReference>
<sequence length="273" mass="30798">MIPEGNLKSNVDRFSGYEDTYDRNRPEAPLKVIEIVTAYLGRKPSVVADIGCGTGLSSFIWKDHAERVIGVEPNDDMRGKALQKASSLNGASHISFVKGYSNELGMESDSVDIVTCSQSFHWMEPVSTLNEIARVLVTGGVFAAYDCDWPPTLTWTIEEKYNNLIQKADDTIARLVQQSEQAHRWSKDKHLQSIRESGRFRFSKEFVFHNMETCDAERYIGLTLSQGGLQTVFKLGATDLDADIAAFRVEVEEYFKGRTLDVMFSYRMRLGVK</sequence>
<evidence type="ECO:0000256" key="1">
    <source>
        <dbReference type="ARBA" id="ARBA00008361"/>
    </source>
</evidence>
<evidence type="ECO:0000313" key="6">
    <source>
        <dbReference type="Proteomes" id="UP001597180"/>
    </source>
</evidence>
<keyword evidence="6" id="KW-1185">Reference proteome</keyword>
<dbReference type="RefSeq" id="WP_345587687.1">
    <property type="nucleotide sequence ID" value="NZ_BAABJG010000013.1"/>
</dbReference>
<keyword evidence="3 5" id="KW-0808">Transferase</keyword>
<comment type="similarity">
    <text evidence="1">Belongs to the methyltransferase superfamily.</text>
</comment>
<dbReference type="Proteomes" id="UP001597180">
    <property type="component" value="Unassembled WGS sequence"/>
</dbReference>
<dbReference type="SUPFAM" id="SSF53335">
    <property type="entry name" value="S-adenosyl-L-methionine-dependent methyltransferases"/>
    <property type="match status" value="1"/>
</dbReference>
<dbReference type="InterPro" id="IPR029063">
    <property type="entry name" value="SAM-dependent_MTases_sf"/>
</dbReference>
<evidence type="ECO:0000259" key="4">
    <source>
        <dbReference type="Pfam" id="PF08241"/>
    </source>
</evidence>
<dbReference type="Gene3D" id="3.40.50.150">
    <property type="entry name" value="Vaccinia Virus protein VP39"/>
    <property type="match status" value="1"/>
</dbReference>
<evidence type="ECO:0000256" key="3">
    <source>
        <dbReference type="ARBA" id="ARBA00022679"/>
    </source>
</evidence>
<feature type="domain" description="Methyltransferase type 11" evidence="4">
    <location>
        <begin position="49"/>
        <end position="143"/>
    </location>
</feature>
<evidence type="ECO:0000256" key="2">
    <source>
        <dbReference type="ARBA" id="ARBA00022603"/>
    </source>
</evidence>
<dbReference type="GO" id="GO:0008168">
    <property type="term" value="F:methyltransferase activity"/>
    <property type="evidence" value="ECO:0007669"/>
    <property type="project" value="UniProtKB-KW"/>
</dbReference>
<name>A0ABW3UX73_9BACL</name>
<reference evidence="6" key="1">
    <citation type="journal article" date="2019" name="Int. J. Syst. Evol. Microbiol.">
        <title>The Global Catalogue of Microorganisms (GCM) 10K type strain sequencing project: providing services to taxonomists for standard genome sequencing and annotation.</title>
        <authorList>
            <consortium name="The Broad Institute Genomics Platform"/>
            <consortium name="The Broad Institute Genome Sequencing Center for Infectious Disease"/>
            <person name="Wu L."/>
            <person name="Ma J."/>
        </authorList>
    </citation>
    <scope>NUCLEOTIDE SEQUENCE [LARGE SCALE GENOMIC DNA]</scope>
    <source>
        <strain evidence="6">CCUG 53270</strain>
    </source>
</reference>
<dbReference type="InterPro" id="IPR013216">
    <property type="entry name" value="Methyltransf_11"/>
</dbReference>
<protein>
    <submittedName>
        <fullName evidence="5">Class I SAM-dependent methyltransferase</fullName>
        <ecNumber evidence="5">2.1.1.-</ecNumber>
    </submittedName>
</protein>
<dbReference type="GO" id="GO:0032259">
    <property type="term" value="P:methylation"/>
    <property type="evidence" value="ECO:0007669"/>
    <property type="project" value="UniProtKB-KW"/>
</dbReference>
<gene>
    <name evidence="5" type="ORF">ACFQ4B_35880</name>
</gene>
<keyword evidence="2 5" id="KW-0489">Methyltransferase</keyword>
<evidence type="ECO:0000313" key="5">
    <source>
        <dbReference type="EMBL" id="MFD1225470.1"/>
    </source>
</evidence>
<dbReference type="EMBL" id="JBHTLU010000059">
    <property type="protein sequence ID" value="MFD1225470.1"/>
    <property type="molecule type" value="Genomic_DNA"/>
</dbReference>